<feature type="compositionally biased region" description="Low complexity" evidence="2">
    <location>
        <begin position="323"/>
        <end position="356"/>
    </location>
</feature>
<evidence type="ECO:0000256" key="1">
    <source>
        <dbReference type="SAM" id="Coils"/>
    </source>
</evidence>
<feature type="compositionally biased region" description="Polar residues" evidence="2">
    <location>
        <begin position="218"/>
        <end position="227"/>
    </location>
</feature>
<feature type="compositionally biased region" description="Low complexity" evidence="2">
    <location>
        <begin position="85"/>
        <end position="96"/>
    </location>
</feature>
<feature type="compositionally biased region" description="Low complexity" evidence="2">
    <location>
        <begin position="113"/>
        <end position="122"/>
    </location>
</feature>
<proteinExistence type="predicted"/>
<comment type="caution">
    <text evidence="3">The sequence shown here is derived from an EMBL/GenBank/DDBJ whole genome shotgun (WGS) entry which is preliminary data.</text>
</comment>
<feature type="region of interest" description="Disordered" evidence="2">
    <location>
        <begin position="487"/>
        <end position="712"/>
    </location>
</feature>
<feature type="compositionally biased region" description="Low complexity" evidence="2">
    <location>
        <begin position="558"/>
        <end position="567"/>
    </location>
</feature>
<evidence type="ECO:0000256" key="2">
    <source>
        <dbReference type="SAM" id="MobiDB-lite"/>
    </source>
</evidence>
<feature type="compositionally biased region" description="Basic and acidic residues" evidence="2">
    <location>
        <begin position="1198"/>
        <end position="1217"/>
    </location>
</feature>
<feature type="coiled-coil region" evidence="1">
    <location>
        <begin position="1357"/>
        <end position="1384"/>
    </location>
</feature>
<feature type="region of interest" description="Disordered" evidence="2">
    <location>
        <begin position="929"/>
        <end position="950"/>
    </location>
</feature>
<gene>
    <name evidence="3" type="ORF">SLS60_009550</name>
</gene>
<evidence type="ECO:0000313" key="4">
    <source>
        <dbReference type="Proteomes" id="UP001521785"/>
    </source>
</evidence>
<protein>
    <submittedName>
        <fullName evidence="3">Uncharacterized protein</fullName>
    </submittedName>
</protein>
<accession>A0ABR3QUM1</accession>
<feature type="region of interest" description="Disordered" evidence="2">
    <location>
        <begin position="1"/>
        <end position="411"/>
    </location>
</feature>
<feature type="compositionally biased region" description="Polar residues" evidence="2">
    <location>
        <begin position="123"/>
        <end position="169"/>
    </location>
</feature>
<feature type="compositionally biased region" description="Basic and acidic residues" evidence="2">
    <location>
        <begin position="779"/>
        <end position="802"/>
    </location>
</feature>
<feature type="compositionally biased region" description="Low complexity" evidence="2">
    <location>
        <begin position="32"/>
        <end position="71"/>
    </location>
</feature>
<feature type="compositionally biased region" description="Polar residues" evidence="2">
    <location>
        <begin position="582"/>
        <end position="593"/>
    </location>
</feature>
<feature type="region of interest" description="Disordered" evidence="2">
    <location>
        <begin position="424"/>
        <end position="457"/>
    </location>
</feature>
<feature type="region of interest" description="Disordered" evidence="2">
    <location>
        <begin position="1197"/>
        <end position="1217"/>
    </location>
</feature>
<evidence type="ECO:0000313" key="3">
    <source>
        <dbReference type="EMBL" id="KAL1595860.1"/>
    </source>
</evidence>
<feature type="compositionally biased region" description="Low complexity" evidence="2">
    <location>
        <begin position="367"/>
        <end position="388"/>
    </location>
</feature>
<reference evidence="3 4" key="1">
    <citation type="submission" date="2024-02" db="EMBL/GenBank/DDBJ databases">
        <title>De novo assembly and annotation of 12 fungi associated with fruit tree decline syndrome in Ontario, Canada.</title>
        <authorList>
            <person name="Sulman M."/>
            <person name="Ellouze W."/>
            <person name="Ilyukhin E."/>
        </authorList>
    </citation>
    <scope>NUCLEOTIDE SEQUENCE [LARGE SCALE GENOMIC DNA]</scope>
    <source>
        <strain evidence="3 4">M42-189</strain>
    </source>
</reference>
<feature type="compositionally biased region" description="Polar residues" evidence="2">
    <location>
        <begin position="237"/>
        <end position="251"/>
    </location>
</feature>
<feature type="compositionally biased region" description="Low complexity" evidence="2">
    <location>
        <begin position="699"/>
        <end position="709"/>
    </location>
</feature>
<feature type="compositionally biased region" description="Pro residues" evidence="2">
    <location>
        <begin position="498"/>
        <end position="508"/>
    </location>
</feature>
<dbReference type="EMBL" id="JAKJXO020000015">
    <property type="protein sequence ID" value="KAL1595860.1"/>
    <property type="molecule type" value="Genomic_DNA"/>
</dbReference>
<feature type="compositionally biased region" description="Low complexity" evidence="2">
    <location>
        <begin position="1005"/>
        <end position="1027"/>
    </location>
</feature>
<feature type="compositionally biased region" description="Polar residues" evidence="2">
    <location>
        <begin position="395"/>
        <end position="411"/>
    </location>
</feature>
<feature type="region of interest" description="Disordered" evidence="2">
    <location>
        <begin position="1099"/>
        <end position="1122"/>
    </location>
</feature>
<keyword evidence="4" id="KW-1185">Reference proteome</keyword>
<keyword evidence="1" id="KW-0175">Coiled coil</keyword>
<dbReference type="Proteomes" id="UP001521785">
    <property type="component" value="Unassembled WGS sequence"/>
</dbReference>
<sequence length="1544" mass="167765">MQNYGQHQAGYQRPGSTTGYPAAPAVPPPYAAPQGYQSAAPQTQSQWAAPAQPQTPIQQQWGQPQQQATGGYNPGTYGAMPGGYAQAQQTPTQTPTVYHSQQDVPPPPPPKPAAFAASSQPSNVQNWGQHTAYGAQQNAGYTTQGQQAGYAQPSGYQSQGVTQQPYNTTAPPPPSQTPGGSYFPPSQTPQAGGRPGSIYGADQAGTYATPPSAVAQHHPSSVLSPNEHNPAYIPPSLTGQGVQSYVPSNTNPMPGVYVPPPPDVPAWQQASHAPLQGGKKFKYTKPAPDPNIYGQGQQAAYPAHQYVQNQHAGGQAQQMAPYGQPVQSQYTQGQPQQQGQYGGDSQQYGQLAQQTQYSAHSAPPYQHPAQDQSAQPQPYQPQQQSQWQPTPPADQNYTQQQTWQPGHQAQGSVVGQQYLQGHNQGIEAPKPTSGHTGTTPPGFVNEPSPQSQPVSPIQNRVSTDFTSAGLGRQGSVSSIALGAIHAQRAGNRTESPKPQLPKLPTPLPPRDDATKFSALGTGGPSDWEHFGAAEEVDDEELFGAKRDGRQGVPVQLDSVEVPSQQVSPPQPQGEWPTPPVQPATTMPLNRNNYQPTPPLTAQGPPSPPPPQGFVMGDAPLSQPPQQSFVSGDAAAAAPSHPHQNFVVDDAVVAPLRVSRPSSQRNTPAQQQAQHPPPPATNTSFAIDDSGWAQQRAPQADEQQANAAHAAELKTKDEALKSLRADAEQKETGLRAEIEQLKVVIETTKTHAEYERKVLTEQIESMKTAAEQAKTNTDAATKEKDLTIERWKEDSEGKEDTIMERDAEISKLRDELRGKEDTIAKGHIIVEDLKKQLEVRNIEIGNLKEQIENNQIAEGLANDLKQQLEAEKSKELPKPTPGALIPDLDPWYAGSLDRYIAMLRSEAQEVQVEDKIKVFTGFLKAESGARGLDYHSAPPQQPVNQPPQETVQPAVVPHTNSFASTKVSELNVQVPPMDSLEEDGIQYSPGGRPIVQRKPTLQTEGSSRPHQSFSVSSQSTTVLTPTSSQDDSASKTPTPLQSPPTETQAQAQYKAYVPPSVTHMEPLQNLHRQSLSSTTPPVLNPALSFGAKKDEVFFGASTGTSSPSSRPNTGVSTTPDVQVPAPLFTQRPLAIAAKSSPKADPVDKLIKLLPTKVGMPLPNPQLQALRKKLAEFRSDLPSLQEVTVPWEKSASLVRKKNDEARRKRQGESEEKTDQLFNDHEISYADIAVIEDEFKEEESKLKADEDRNEYQSYVGTVFDKVYGGLQQQIKDLMDLSSETEGLLSTAVSGVKGLEGNDATIVEDCLKLLEDLFLEIEQRHEKVVEAVAQRDKRYKRTEIQPLYAAGNITKMKQVEKHFANAEKEAAQRALAEKSNRVAEFVRKVEATVITAVGVEQQEIQEIIAAVRDLPSSLDNEKLRSRAKETVLTLGDSSKALLRLLNDIEIDIGGSILEAELAEAKSEKQSEKVARLEKQILDREKELKEEFKRKEVVLDQDREEIGNIGQAEISKPADGGGVELSEEELKKERLSKALEAAKRRNGDL</sequence>
<feature type="compositionally biased region" description="Pro residues" evidence="2">
    <location>
        <begin position="568"/>
        <end position="581"/>
    </location>
</feature>
<name>A0ABR3QUM1_9PLEO</name>
<organism evidence="3 4">
    <name type="scientific">Paraconiothyrium brasiliense</name>
    <dbReference type="NCBI Taxonomy" id="300254"/>
    <lineage>
        <taxon>Eukaryota</taxon>
        <taxon>Fungi</taxon>
        <taxon>Dikarya</taxon>
        <taxon>Ascomycota</taxon>
        <taxon>Pezizomycotina</taxon>
        <taxon>Dothideomycetes</taxon>
        <taxon>Pleosporomycetidae</taxon>
        <taxon>Pleosporales</taxon>
        <taxon>Massarineae</taxon>
        <taxon>Didymosphaeriaceae</taxon>
        <taxon>Paraconiothyrium</taxon>
    </lineage>
</organism>
<feature type="region of interest" description="Disordered" evidence="2">
    <location>
        <begin position="979"/>
        <end position="1049"/>
    </location>
</feature>
<feature type="compositionally biased region" description="Polar residues" evidence="2">
    <location>
        <begin position="306"/>
        <end position="318"/>
    </location>
</feature>
<feature type="region of interest" description="Disordered" evidence="2">
    <location>
        <begin position="768"/>
        <end position="802"/>
    </location>
</feature>
<feature type="coiled-coil region" evidence="1">
    <location>
        <begin position="829"/>
        <end position="873"/>
    </location>
</feature>
<feature type="compositionally biased region" description="Polar residues" evidence="2">
    <location>
        <begin position="1100"/>
        <end position="1119"/>
    </location>
</feature>
<feature type="region of interest" description="Disordered" evidence="2">
    <location>
        <begin position="1503"/>
        <end position="1524"/>
    </location>
</feature>
<feature type="compositionally biased region" description="Polar residues" evidence="2">
    <location>
        <begin position="1028"/>
        <end position="1049"/>
    </location>
</feature>
<feature type="compositionally biased region" description="Low complexity" evidence="2">
    <location>
        <begin position="429"/>
        <end position="457"/>
    </location>
</feature>